<name>A0A2K3UZW8_9DEIO</name>
<dbReference type="InterPro" id="IPR051547">
    <property type="entry name" value="TDP2-like"/>
</dbReference>
<dbReference type="AlphaFoldDB" id="A0A2K3UZW8"/>
<feature type="transmembrane region" description="Helical" evidence="9">
    <location>
        <begin position="43"/>
        <end position="65"/>
    </location>
</feature>
<evidence type="ECO:0000256" key="3">
    <source>
        <dbReference type="ARBA" id="ARBA00022722"/>
    </source>
</evidence>
<evidence type="ECO:0000256" key="8">
    <source>
        <dbReference type="ARBA" id="ARBA00023204"/>
    </source>
</evidence>
<keyword evidence="9" id="KW-0472">Membrane</keyword>
<dbReference type="SUPFAM" id="SSF56219">
    <property type="entry name" value="DNase I-like"/>
    <property type="match status" value="1"/>
</dbReference>
<keyword evidence="3" id="KW-0540">Nuclease</keyword>
<dbReference type="InterPro" id="IPR036691">
    <property type="entry name" value="Endo/exonu/phosph_ase_sf"/>
</dbReference>
<dbReference type="EMBL" id="PPPD01000001">
    <property type="protein sequence ID" value="PNY82080.1"/>
    <property type="molecule type" value="Genomic_DNA"/>
</dbReference>
<feature type="transmembrane region" description="Helical" evidence="9">
    <location>
        <begin position="12"/>
        <end position="31"/>
    </location>
</feature>
<reference evidence="11 12" key="1">
    <citation type="submission" date="2018-01" db="EMBL/GenBank/DDBJ databases">
        <title>Deinococcus koreensis sp. nov., a radiation-resistant bacterium isolated from river water.</title>
        <authorList>
            <person name="Choi A."/>
        </authorList>
    </citation>
    <scope>NUCLEOTIDE SEQUENCE [LARGE SCALE GENOMIC DNA]</scope>
    <source>
        <strain evidence="11 12">SJW1-2</strain>
    </source>
</reference>
<keyword evidence="12" id="KW-1185">Reference proteome</keyword>
<dbReference type="GO" id="GO:0016787">
    <property type="term" value="F:hydrolase activity"/>
    <property type="evidence" value="ECO:0007669"/>
    <property type="project" value="UniProtKB-KW"/>
</dbReference>
<evidence type="ECO:0000313" key="11">
    <source>
        <dbReference type="EMBL" id="PNY82080.1"/>
    </source>
</evidence>
<dbReference type="GO" id="GO:0006281">
    <property type="term" value="P:DNA repair"/>
    <property type="evidence" value="ECO:0007669"/>
    <property type="project" value="UniProtKB-KW"/>
</dbReference>
<comment type="cofactor">
    <cofactor evidence="2">
        <name>Mg(2+)</name>
        <dbReference type="ChEBI" id="CHEBI:18420"/>
    </cofactor>
</comment>
<dbReference type="GO" id="GO:0004518">
    <property type="term" value="F:nuclease activity"/>
    <property type="evidence" value="ECO:0007669"/>
    <property type="project" value="UniProtKB-KW"/>
</dbReference>
<dbReference type="Proteomes" id="UP000236379">
    <property type="component" value="Unassembled WGS sequence"/>
</dbReference>
<keyword evidence="7" id="KW-0460">Magnesium</keyword>
<dbReference type="PANTHER" id="PTHR15822:SF4">
    <property type="entry name" value="TYROSYL-DNA PHOSPHODIESTERASE 2"/>
    <property type="match status" value="1"/>
</dbReference>
<dbReference type="OrthoDB" id="9813425at2"/>
<evidence type="ECO:0000256" key="6">
    <source>
        <dbReference type="ARBA" id="ARBA00022801"/>
    </source>
</evidence>
<evidence type="ECO:0000256" key="5">
    <source>
        <dbReference type="ARBA" id="ARBA00022763"/>
    </source>
</evidence>
<protein>
    <recommendedName>
        <fullName evidence="10">Endonuclease/exonuclease/phosphatase domain-containing protein</fullName>
    </recommendedName>
</protein>
<evidence type="ECO:0000256" key="2">
    <source>
        <dbReference type="ARBA" id="ARBA00001946"/>
    </source>
</evidence>
<dbReference type="Pfam" id="PF03372">
    <property type="entry name" value="Exo_endo_phos"/>
    <property type="match status" value="1"/>
</dbReference>
<evidence type="ECO:0000259" key="10">
    <source>
        <dbReference type="Pfam" id="PF03372"/>
    </source>
</evidence>
<dbReference type="InterPro" id="IPR005135">
    <property type="entry name" value="Endo/exonuclease/phosphatase"/>
</dbReference>
<keyword evidence="5" id="KW-0227">DNA damage</keyword>
<keyword evidence="6" id="KW-0378">Hydrolase</keyword>
<keyword evidence="4" id="KW-0479">Metal-binding</keyword>
<keyword evidence="8" id="KW-0234">DNA repair</keyword>
<evidence type="ECO:0000256" key="1">
    <source>
        <dbReference type="ARBA" id="ARBA00001936"/>
    </source>
</evidence>
<sequence>MDVRRRPVWQPTPVTPAWIYLLLVALTWGLGEVVGERTLPTLLLAYAPPLLWLLPAPLVVGWALWRRQGRRVALAGALLAAWGAGLLHGRPQAEGALRVVTYNVLQGRRATPEHLARQLASLNADVILLQESNFTRADFGEALQDGLPGYRAVLATEVTTLTRLPLLDSRRVALPRHHRDVLVTTLRWEGQPLTVVNAHLGTVQVVDALAGDFAYLRRTRDARTAQVRALEDIATSPHGPLLLGGDLNTPPRGPVYRQLRRAFGPDAHDLAGRGPGWTFPSLAVRIDHLLTRDLTPTRTRTLPWTLSDHRPLVVDYRRLESR</sequence>
<dbReference type="PANTHER" id="PTHR15822">
    <property type="entry name" value="TRAF AND TNF RECEPTOR-ASSOCIATED PROTEIN"/>
    <property type="match status" value="1"/>
</dbReference>
<comment type="caution">
    <text evidence="11">The sequence shown here is derived from an EMBL/GenBank/DDBJ whole genome shotgun (WGS) entry which is preliminary data.</text>
</comment>
<evidence type="ECO:0000256" key="4">
    <source>
        <dbReference type="ARBA" id="ARBA00022723"/>
    </source>
</evidence>
<feature type="domain" description="Endonuclease/exonuclease/phosphatase" evidence="10">
    <location>
        <begin position="100"/>
        <end position="309"/>
    </location>
</feature>
<gene>
    <name evidence="11" type="ORF">CVO96_12515</name>
</gene>
<accession>A0A2K3UZW8</accession>
<dbReference type="Gene3D" id="3.60.10.10">
    <property type="entry name" value="Endonuclease/exonuclease/phosphatase"/>
    <property type="match status" value="1"/>
</dbReference>
<keyword evidence="9" id="KW-1133">Transmembrane helix</keyword>
<comment type="cofactor">
    <cofactor evidence="1">
        <name>Mn(2+)</name>
        <dbReference type="ChEBI" id="CHEBI:29035"/>
    </cofactor>
</comment>
<evidence type="ECO:0000313" key="12">
    <source>
        <dbReference type="Proteomes" id="UP000236379"/>
    </source>
</evidence>
<organism evidence="11 12">
    <name type="scientific">Deinococcus koreensis</name>
    <dbReference type="NCBI Taxonomy" id="2054903"/>
    <lineage>
        <taxon>Bacteria</taxon>
        <taxon>Thermotogati</taxon>
        <taxon>Deinococcota</taxon>
        <taxon>Deinococci</taxon>
        <taxon>Deinococcales</taxon>
        <taxon>Deinococcaceae</taxon>
        <taxon>Deinococcus</taxon>
    </lineage>
</organism>
<proteinExistence type="predicted"/>
<evidence type="ECO:0000256" key="9">
    <source>
        <dbReference type="SAM" id="Phobius"/>
    </source>
</evidence>
<keyword evidence="9" id="KW-0812">Transmembrane</keyword>
<evidence type="ECO:0000256" key="7">
    <source>
        <dbReference type="ARBA" id="ARBA00022842"/>
    </source>
</evidence>
<feature type="transmembrane region" description="Helical" evidence="9">
    <location>
        <begin position="72"/>
        <end position="89"/>
    </location>
</feature>
<dbReference type="GO" id="GO:0046872">
    <property type="term" value="F:metal ion binding"/>
    <property type="evidence" value="ECO:0007669"/>
    <property type="project" value="UniProtKB-KW"/>
</dbReference>